<dbReference type="PROSITE" id="PS51409">
    <property type="entry name" value="ARGINASE_2"/>
    <property type="match status" value="1"/>
</dbReference>
<name>A0ABT8Z0G6_9SPIR</name>
<evidence type="ECO:0000256" key="1">
    <source>
        <dbReference type="ARBA" id="ARBA00009227"/>
    </source>
</evidence>
<evidence type="ECO:0000313" key="5">
    <source>
        <dbReference type="Proteomes" id="UP001175147"/>
    </source>
</evidence>
<dbReference type="InterPro" id="IPR023696">
    <property type="entry name" value="Ureohydrolase_dom_sf"/>
</dbReference>
<dbReference type="SUPFAM" id="SSF52768">
    <property type="entry name" value="Arginase/deacetylase"/>
    <property type="match status" value="1"/>
</dbReference>
<dbReference type="Gene3D" id="3.40.800.10">
    <property type="entry name" value="Ureohydrolase domain"/>
    <property type="match status" value="1"/>
</dbReference>
<dbReference type="InterPro" id="IPR005925">
    <property type="entry name" value="Agmatinase-rel"/>
</dbReference>
<keyword evidence="2" id="KW-0479">Metal-binding</keyword>
<dbReference type="Pfam" id="PF00491">
    <property type="entry name" value="Arginase"/>
    <property type="match status" value="1"/>
</dbReference>
<reference evidence="4" key="1">
    <citation type="submission" date="2023-07" db="EMBL/GenBank/DDBJ databases">
        <title>Mucosal microbiota of week-old chicken and adult hens.</title>
        <authorList>
            <person name="Volf J."/>
            <person name="Karasova D."/>
            <person name="Crhanova M."/>
            <person name="Faldynova M."/>
            <person name="Prikrylova H."/>
            <person name="Zeman M."/>
            <person name="Babak V."/>
            <person name="Rajova J."/>
            <person name="Rychlik I."/>
        </authorList>
    </citation>
    <scope>NUCLEOTIDE SEQUENCE</scope>
    <source>
        <strain evidence="4">ET902</strain>
    </source>
</reference>
<accession>A0ABT8Z0G6</accession>
<gene>
    <name evidence="4" type="primary">speB</name>
    <name evidence="4" type="ORF">Q5M86_07570</name>
</gene>
<dbReference type="Proteomes" id="UP001175147">
    <property type="component" value="Unassembled WGS sequence"/>
</dbReference>
<dbReference type="InterPro" id="IPR006035">
    <property type="entry name" value="Ureohydrolase"/>
</dbReference>
<evidence type="ECO:0000313" key="4">
    <source>
        <dbReference type="EMBL" id="MDO7020630.1"/>
    </source>
</evidence>
<evidence type="ECO:0000256" key="3">
    <source>
        <dbReference type="ARBA" id="ARBA00022801"/>
    </source>
</evidence>
<organism evidence="4 5">
    <name type="scientific">Brachyspira innocens</name>
    <dbReference type="NCBI Taxonomy" id="13264"/>
    <lineage>
        <taxon>Bacteria</taxon>
        <taxon>Pseudomonadati</taxon>
        <taxon>Spirochaetota</taxon>
        <taxon>Spirochaetia</taxon>
        <taxon>Brachyspirales</taxon>
        <taxon>Brachyspiraceae</taxon>
        <taxon>Brachyspira</taxon>
    </lineage>
</organism>
<evidence type="ECO:0000256" key="2">
    <source>
        <dbReference type="ARBA" id="ARBA00022723"/>
    </source>
</evidence>
<dbReference type="PANTHER" id="PTHR11358:SF26">
    <property type="entry name" value="GUANIDINO ACID HYDROLASE, MITOCHONDRIAL"/>
    <property type="match status" value="1"/>
</dbReference>
<dbReference type="GO" id="GO:0008783">
    <property type="term" value="F:agmatinase activity"/>
    <property type="evidence" value="ECO:0007669"/>
    <property type="project" value="UniProtKB-EC"/>
</dbReference>
<proteinExistence type="inferred from homology"/>
<dbReference type="EC" id="3.5.3.11" evidence="4"/>
<comment type="similarity">
    <text evidence="1">Belongs to the arginase family. Agmatinase subfamily.</text>
</comment>
<dbReference type="RefSeq" id="WP_304385482.1">
    <property type="nucleotide sequence ID" value="NZ_JAUPBL010000054.1"/>
</dbReference>
<dbReference type="NCBIfam" id="TIGR01230">
    <property type="entry name" value="agmatinase"/>
    <property type="match status" value="1"/>
</dbReference>
<comment type="caution">
    <text evidence="4">The sequence shown here is derived from an EMBL/GenBank/DDBJ whole genome shotgun (WGS) entry which is preliminary data.</text>
</comment>
<sequence>MNNKPNIFMALDSNFEESNIVVFGAPYDGTVSYRPGTRFAPNAIRVESFGIETYSPYQEKDLEDLKVFDYGDLELPMGNREKALDIIYQTSKKIVESNKIPFMIGGEHLVTLPAFKAVFEKYNDIVLIQFDAHADLRDNYLGEGLSHACVMQRCYQIMKSKELYQFGIRSMTKEEHEFAKKHTILEKFSANTVSEAKEKIKDKPVYITIDLDVLDPSIFSGTGTPEAGGLTYKELQKAILDMRGLKIVGADVNELSPDYDSSKVSTITACKVIREMLMII</sequence>
<dbReference type="EMBL" id="JAUPBM010000085">
    <property type="protein sequence ID" value="MDO7020630.1"/>
    <property type="molecule type" value="Genomic_DNA"/>
</dbReference>
<dbReference type="CDD" id="cd11593">
    <property type="entry name" value="Agmatinase-like_2"/>
    <property type="match status" value="1"/>
</dbReference>
<keyword evidence="5" id="KW-1185">Reference proteome</keyword>
<protein>
    <submittedName>
        <fullName evidence="4">Agmatinase</fullName>
        <ecNumber evidence="4">3.5.3.11</ecNumber>
    </submittedName>
</protein>
<dbReference type="PIRSF" id="PIRSF036979">
    <property type="entry name" value="Arginase"/>
    <property type="match status" value="1"/>
</dbReference>
<keyword evidence="3 4" id="KW-0378">Hydrolase</keyword>
<dbReference type="PANTHER" id="PTHR11358">
    <property type="entry name" value="ARGINASE/AGMATINASE"/>
    <property type="match status" value="1"/>
</dbReference>